<feature type="compositionally biased region" description="Polar residues" evidence="1">
    <location>
        <begin position="77"/>
        <end position="106"/>
    </location>
</feature>
<comment type="caution">
    <text evidence="2">The sequence shown here is derived from an EMBL/GenBank/DDBJ whole genome shotgun (WGS) entry which is preliminary data.</text>
</comment>
<dbReference type="AlphaFoldDB" id="A0A2G5TZ03"/>
<evidence type="ECO:0000313" key="3">
    <source>
        <dbReference type="Proteomes" id="UP000230233"/>
    </source>
</evidence>
<evidence type="ECO:0000313" key="2">
    <source>
        <dbReference type="EMBL" id="PIC32331.1"/>
    </source>
</evidence>
<feature type="region of interest" description="Disordered" evidence="1">
    <location>
        <begin position="77"/>
        <end position="168"/>
    </location>
</feature>
<feature type="compositionally biased region" description="Low complexity" evidence="1">
    <location>
        <begin position="134"/>
        <end position="150"/>
    </location>
</feature>
<sequence>MLGLIFLAIAGSQAMPVAGPNYDNIQYLHNFTLTYSNNSLEGLGAIDNATDVNSQMAQSLKSAINLALPGYLASSRNSSGVATSSQGSNGVMGSSTTVPMASSTNMPERKKRQVMATSTTMASAPGPFGDTVASGSSGSSGTQGSSTPSPLGAQGPQGPASTTQPYGTDEEFYARTDLVHFHVDINDLEGSGAI</sequence>
<reference evidence="3" key="1">
    <citation type="submission" date="2017-10" db="EMBL/GenBank/DDBJ databases">
        <title>Rapid genome shrinkage in a self-fertile nematode reveals novel sperm competition proteins.</title>
        <authorList>
            <person name="Yin D."/>
            <person name="Schwarz E.M."/>
            <person name="Thomas C.G."/>
            <person name="Felde R.L."/>
            <person name="Korf I.F."/>
            <person name="Cutter A.D."/>
            <person name="Schartner C.M."/>
            <person name="Ralston E.J."/>
            <person name="Meyer B.J."/>
            <person name="Haag E.S."/>
        </authorList>
    </citation>
    <scope>NUCLEOTIDE SEQUENCE [LARGE SCALE GENOMIC DNA]</scope>
    <source>
        <strain evidence="3">JU1422</strain>
    </source>
</reference>
<accession>A0A2G5TZ03</accession>
<dbReference type="EMBL" id="PDUG01000004">
    <property type="protein sequence ID" value="PIC32331.1"/>
    <property type="molecule type" value="Genomic_DNA"/>
</dbReference>
<keyword evidence="3" id="KW-1185">Reference proteome</keyword>
<gene>
    <name evidence="2" type="primary">Cni-Y45F10D.2</name>
    <name evidence="2" type="synonym">Cnig_chr_IV.g12704</name>
    <name evidence="2" type="ORF">B9Z55_012704</name>
</gene>
<dbReference type="OrthoDB" id="5841338at2759"/>
<name>A0A2G5TZ03_9PELO</name>
<evidence type="ECO:0000256" key="1">
    <source>
        <dbReference type="SAM" id="MobiDB-lite"/>
    </source>
</evidence>
<protein>
    <submittedName>
        <fullName evidence="2">Uncharacterized protein</fullName>
    </submittedName>
</protein>
<organism evidence="2 3">
    <name type="scientific">Caenorhabditis nigoni</name>
    <dbReference type="NCBI Taxonomy" id="1611254"/>
    <lineage>
        <taxon>Eukaryota</taxon>
        <taxon>Metazoa</taxon>
        <taxon>Ecdysozoa</taxon>
        <taxon>Nematoda</taxon>
        <taxon>Chromadorea</taxon>
        <taxon>Rhabditida</taxon>
        <taxon>Rhabditina</taxon>
        <taxon>Rhabditomorpha</taxon>
        <taxon>Rhabditoidea</taxon>
        <taxon>Rhabditidae</taxon>
        <taxon>Peloderinae</taxon>
        <taxon>Caenorhabditis</taxon>
    </lineage>
</organism>
<dbReference type="Proteomes" id="UP000230233">
    <property type="component" value="Chromosome IV"/>
</dbReference>
<proteinExistence type="predicted"/>